<dbReference type="GO" id="GO:0008270">
    <property type="term" value="F:zinc ion binding"/>
    <property type="evidence" value="ECO:0007669"/>
    <property type="project" value="UniProtKB-KW"/>
</dbReference>
<dbReference type="EMBL" id="JALNTZ010000002">
    <property type="protein sequence ID" value="KAJ3662093.1"/>
    <property type="molecule type" value="Genomic_DNA"/>
</dbReference>
<sequence>MVVFEDGRAISYWNGNVIELRQVGKIAVLAGDGFLAPTRTRSRRCPQKPELKKLWTDFLYLHLGNSVSVNNFFLCSFHFEEKCFDRTSAQKVVLRPHSVPTISYTYEERITNVVTFRGNETHHTEVCDAPSVEPQQNIEDELSNKVFEITKKLENLTTKTCANVLLKQQINNLKTLVSQQQCTIKTLKRRTSKQQRKICNLKDVVSSLRKKINYYENNSVDVNKFQENTELLSRIKLIIQDYFDETNTGNQNCEPDMEEILKLNVGRRFDEEESVTTMQKTTKIVIITFTQLNKTQLDISVAT</sequence>
<dbReference type="InterPro" id="IPR006612">
    <property type="entry name" value="THAP_Znf"/>
</dbReference>
<dbReference type="SUPFAM" id="SSF57716">
    <property type="entry name" value="Glucocorticoid receptor-like (DNA-binding domain)"/>
    <property type="match status" value="1"/>
</dbReference>
<evidence type="ECO:0000256" key="4">
    <source>
        <dbReference type="ARBA" id="ARBA00023125"/>
    </source>
</evidence>
<keyword evidence="3" id="KW-0862">Zinc</keyword>
<dbReference type="AlphaFoldDB" id="A0AA38MNE9"/>
<dbReference type="Pfam" id="PF05485">
    <property type="entry name" value="THAP"/>
    <property type="match status" value="1"/>
</dbReference>
<evidence type="ECO:0000313" key="7">
    <source>
        <dbReference type="EMBL" id="KAJ3662093.1"/>
    </source>
</evidence>
<evidence type="ECO:0000256" key="2">
    <source>
        <dbReference type="ARBA" id="ARBA00022771"/>
    </source>
</evidence>
<protein>
    <recommendedName>
        <fullName evidence="6">THAP-type domain-containing protein</fullName>
    </recommendedName>
</protein>
<accession>A0AA38MNE9</accession>
<evidence type="ECO:0000256" key="3">
    <source>
        <dbReference type="ARBA" id="ARBA00022833"/>
    </source>
</evidence>
<reference evidence="7" key="1">
    <citation type="journal article" date="2023" name="G3 (Bethesda)">
        <title>Whole genome assemblies of Zophobas morio and Tenebrio molitor.</title>
        <authorList>
            <person name="Kaur S."/>
            <person name="Stinson S.A."/>
            <person name="diCenzo G.C."/>
        </authorList>
    </citation>
    <scope>NUCLEOTIDE SEQUENCE</scope>
    <source>
        <strain evidence="7">QUZm001</strain>
    </source>
</reference>
<evidence type="ECO:0000259" key="6">
    <source>
        <dbReference type="PROSITE" id="PS50950"/>
    </source>
</evidence>
<dbReference type="SMART" id="SM00980">
    <property type="entry name" value="THAP"/>
    <property type="match status" value="1"/>
</dbReference>
<comment type="caution">
    <text evidence="7">The sequence shown here is derived from an EMBL/GenBank/DDBJ whole genome shotgun (WGS) entry which is preliminary data.</text>
</comment>
<evidence type="ECO:0000256" key="1">
    <source>
        <dbReference type="ARBA" id="ARBA00022723"/>
    </source>
</evidence>
<dbReference type="Proteomes" id="UP001168821">
    <property type="component" value="Unassembled WGS sequence"/>
</dbReference>
<gene>
    <name evidence="7" type="ORF">Zmor_006454</name>
</gene>
<evidence type="ECO:0000256" key="5">
    <source>
        <dbReference type="PROSITE-ProRule" id="PRU00309"/>
    </source>
</evidence>
<keyword evidence="4 5" id="KW-0238">DNA-binding</keyword>
<dbReference type="PROSITE" id="PS50950">
    <property type="entry name" value="ZF_THAP"/>
    <property type="match status" value="1"/>
</dbReference>
<feature type="domain" description="THAP-type" evidence="6">
    <location>
        <begin position="23"/>
        <end position="103"/>
    </location>
</feature>
<dbReference type="GO" id="GO:0003677">
    <property type="term" value="F:DNA binding"/>
    <property type="evidence" value="ECO:0007669"/>
    <property type="project" value="UniProtKB-UniRule"/>
</dbReference>
<keyword evidence="2 5" id="KW-0863">Zinc-finger</keyword>
<proteinExistence type="predicted"/>
<evidence type="ECO:0000313" key="8">
    <source>
        <dbReference type="Proteomes" id="UP001168821"/>
    </source>
</evidence>
<name>A0AA38MNE9_9CUCU</name>
<organism evidence="7 8">
    <name type="scientific">Zophobas morio</name>
    <dbReference type="NCBI Taxonomy" id="2755281"/>
    <lineage>
        <taxon>Eukaryota</taxon>
        <taxon>Metazoa</taxon>
        <taxon>Ecdysozoa</taxon>
        <taxon>Arthropoda</taxon>
        <taxon>Hexapoda</taxon>
        <taxon>Insecta</taxon>
        <taxon>Pterygota</taxon>
        <taxon>Neoptera</taxon>
        <taxon>Endopterygota</taxon>
        <taxon>Coleoptera</taxon>
        <taxon>Polyphaga</taxon>
        <taxon>Cucujiformia</taxon>
        <taxon>Tenebrionidae</taxon>
        <taxon>Zophobas</taxon>
    </lineage>
</organism>
<keyword evidence="8" id="KW-1185">Reference proteome</keyword>
<keyword evidence="1" id="KW-0479">Metal-binding</keyword>